<evidence type="ECO:0000256" key="1">
    <source>
        <dbReference type="SAM" id="Phobius"/>
    </source>
</evidence>
<accession>A0A1I0CDD9</accession>
<dbReference type="Proteomes" id="UP000198618">
    <property type="component" value="Unassembled WGS sequence"/>
</dbReference>
<dbReference type="EMBL" id="FOHE01000006">
    <property type="protein sequence ID" value="SET17031.1"/>
    <property type="molecule type" value="Genomic_DNA"/>
</dbReference>
<keyword evidence="1" id="KW-0812">Transmembrane</keyword>
<proteinExistence type="predicted"/>
<evidence type="ECO:0000313" key="3">
    <source>
        <dbReference type="Proteomes" id="UP000198618"/>
    </source>
</evidence>
<feature type="transmembrane region" description="Helical" evidence="1">
    <location>
        <begin position="12"/>
        <end position="29"/>
    </location>
</feature>
<keyword evidence="1" id="KW-0472">Membrane</keyword>
<dbReference type="AlphaFoldDB" id="A0A1I0CDD9"/>
<gene>
    <name evidence="2" type="ORF">SAMN05216389_106147</name>
</gene>
<organism evidence="2 3">
    <name type="scientific">Oceanobacillus limi</name>
    <dbReference type="NCBI Taxonomy" id="930131"/>
    <lineage>
        <taxon>Bacteria</taxon>
        <taxon>Bacillati</taxon>
        <taxon>Bacillota</taxon>
        <taxon>Bacilli</taxon>
        <taxon>Bacillales</taxon>
        <taxon>Bacillaceae</taxon>
        <taxon>Oceanobacillus</taxon>
    </lineage>
</organism>
<sequence length="48" mass="5829">MWQFLVELWPGKLYIFCTFLAFAIPYLTYKTNQLLHKHGDPPWKKTNE</sequence>
<dbReference type="STRING" id="930131.SAMN05216389_106147"/>
<keyword evidence="3" id="KW-1185">Reference proteome</keyword>
<reference evidence="2 3" key="1">
    <citation type="submission" date="2016-10" db="EMBL/GenBank/DDBJ databases">
        <authorList>
            <person name="de Groot N.N."/>
        </authorList>
    </citation>
    <scope>NUCLEOTIDE SEQUENCE [LARGE SCALE GENOMIC DNA]</scope>
    <source>
        <strain evidence="2 3">IBRC-M 10780</strain>
    </source>
</reference>
<keyword evidence="1" id="KW-1133">Transmembrane helix</keyword>
<evidence type="ECO:0000313" key="2">
    <source>
        <dbReference type="EMBL" id="SET17031.1"/>
    </source>
</evidence>
<name>A0A1I0CDD9_9BACI</name>
<protein>
    <submittedName>
        <fullName evidence="2">Uncharacterized protein</fullName>
    </submittedName>
</protein>